<feature type="domain" description="DUF2023" evidence="1">
    <location>
        <begin position="12"/>
        <end position="112"/>
    </location>
</feature>
<gene>
    <name evidence="2" type="ORF">NCTC13063_00024</name>
</gene>
<dbReference type="Pfam" id="PF09633">
    <property type="entry name" value="DUF2023"/>
    <property type="match status" value="1"/>
</dbReference>
<dbReference type="RefSeq" id="WP_004343504.1">
    <property type="nucleotide sequence ID" value="NZ_CALLWX010000018.1"/>
</dbReference>
<accession>A0AAQ1ZHH2</accession>
<dbReference type="Proteomes" id="UP000255283">
    <property type="component" value="Unassembled WGS sequence"/>
</dbReference>
<evidence type="ECO:0000313" key="2">
    <source>
        <dbReference type="EMBL" id="SUB78779.1"/>
    </source>
</evidence>
<name>A0AAQ1ZHH2_9BACT</name>
<comment type="caution">
    <text evidence="2">The sequence shown here is derived from an EMBL/GenBank/DDBJ whole genome shotgun (WGS) entry which is preliminary data.</text>
</comment>
<organism evidence="2 3">
    <name type="scientific">Segatella buccae</name>
    <dbReference type="NCBI Taxonomy" id="28126"/>
    <lineage>
        <taxon>Bacteria</taxon>
        <taxon>Pseudomonadati</taxon>
        <taxon>Bacteroidota</taxon>
        <taxon>Bacteroidia</taxon>
        <taxon>Bacteroidales</taxon>
        <taxon>Prevotellaceae</taxon>
        <taxon>Segatella</taxon>
    </lineage>
</organism>
<dbReference type="InterPro" id="IPR036780">
    <property type="entry name" value="PG1857-like_sf"/>
</dbReference>
<evidence type="ECO:0000259" key="1">
    <source>
        <dbReference type="Pfam" id="PF09633"/>
    </source>
</evidence>
<sequence>MQQTEFIPADIRVLSEQIYQYKKGVRQMVLYTFHKRYESLAIKKLESQGIDYLVQPVGNDRINLFFGRKACMDTIQHLVKRPLSALTPEEDFILGALLGYDITIQCERYCRRKDLCEAECEHCVNAQ</sequence>
<proteinExistence type="predicted"/>
<dbReference type="Gene3D" id="3.30.2190.10">
    <property type="entry name" value="PG1857-like"/>
    <property type="match status" value="1"/>
</dbReference>
<dbReference type="InterPro" id="IPR018594">
    <property type="entry name" value="DUF2023"/>
</dbReference>
<dbReference type="AlphaFoldDB" id="A0AAQ1ZHH2"/>
<dbReference type="GeneID" id="93535033"/>
<dbReference type="SUPFAM" id="SSF160448">
    <property type="entry name" value="PG1857-like"/>
    <property type="match status" value="1"/>
</dbReference>
<evidence type="ECO:0000313" key="3">
    <source>
        <dbReference type="Proteomes" id="UP000255283"/>
    </source>
</evidence>
<reference evidence="2 3" key="1">
    <citation type="submission" date="2018-06" db="EMBL/GenBank/DDBJ databases">
        <authorList>
            <consortium name="Pathogen Informatics"/>
            <person name="Doyle S."/>
        </authorList>
    </citation>
    <scope>NUCLEOTIDE SEQUENCE [LARGE SCALE GENOMIC DNA]</scope>
    <source>
        <strain evidence="2 3">NCTC13063</strain>
    </source>
</reference>
<dbReference type="EMBL" id="UGTJ01000001">
    <property type="protein sequence ID" value="SUB78779.1"/>
    <property type="molecule type" value="Genomic_DNA"/>
</dbReference>
<protein>
    <submittedName>
        <fullName evidence="2">Protein of uncharacterized function (DUF2023)</fullName>
    </submittedName>
</protein>